<reference evidence="1" key="1">
    <citation type="journal article" date="2021" name="PeerJ">
        <title>Extensive microbial diversity within the chicken gut microbiome revealed by metagenomics and culture.</title>
        <authorList>
            <person name="Gilroy R."/>
            <person name="Ravi A."/>
            <person name="Getino M."/>
            <person name="Pursley I."/>
            <person name="Horton D.L."/>
            <person name="Alikhan N.F."/>
            <person name="Baker D."/>
            <person name="Gharbi K."/>
            <person name="Hall N."/>
            <person name="Watson M."/>
            <person name="Adriaenssens E.M."/>
            <person name="Foster-Nyarko E."/>
            <person name="Jarju S."/>
            <person name="Secka A."/>
            <person name="Antonio M."/>
            <person name="Oren A."/>
            <person name="Chaudhuri R.R."/>
            <person name="La Ragione R."/>
            <person name="Hildebrand F."/>
            <person name="Pallen M.J."/>
        </authorList>
    </citation>
    <scope>NUCLEOTIDE SEQUENCE</scope>
    <source>
        <strain evidence="1">421</strain>
    </source>
</reference>
<proteinExistence type="predicted"/>
<evidence type="ECO:0000313" key="2">
    <source>
        <dbReference type="Proteomes" id="UP000824205"/>
    </source>
</evidence>
<dbReference type="Proteomes" id="UP000824205">
    <property type="component" value="Unassembled WGS sequence"/>
</dbReference>
<comment type="caution">
    <text evidence="1">The sequence shown here is derived from an EMBL/GenBank/DDBJ whole genome shotgun (WGS) entry which is preliminary data.</text>
</comment>
<dbReference type="EMBL" id="DXGE01000006">
    <property type="protein sequence ID" value="HIW85119.1"/>
    <property type="molecule type" value="Genomic_DNA"/>
</dbReference>
<sequence>MDITQLAEEYENQYRVLNAKIQGLRPLLCVYRGEDLVLLRKKIKIYYDMASQCKVIATMLSDYYNGEDIV</sequence>
<evidence type="ECO:0000313" key="1">
    <source>
        <dbReference type="EMBL" id="HIW85119.1"/>
    </source>
</evidence>
<dbReference type="AlphaFoldDB" id="A0A9D1RCI2"/>
<organism evidence="1 2">
    <name type="scientific">Candidatus Eubacterium faecipullorum</name>
    <dbReference type="NCBI Taxonomy" id="2838571"/>
    <lineage>
        <taxon>Bacteria</taxon>
        <taxon>Bacillati</taxon>
        <taxon>Bacillota</taxon>
        <taxon>Clostridia</taxon>
        <taxon>Eubacteriales</taxon>
        <taxon>Eubacteriaceae</taxon>
        <taxon>Eubacterium</taxon>
    </lineage>
</organism>
<reference evidence="1" key="2">
    <citation type="submission" date="2021-04" db="EMBL/GenBank/DDBJ databases">
        <authorList>
            <person name="Gilroy R."/>
        </authorList>
    </citation>
    <scope>NUCLEOTIDE SEQUENCE</scope>
    <source>
        <strain evidence="1">421</strain>
    </source>
</reference>
<accession>A0A9D1RCI2</accession>
<gene>
    <name evidence="1" type="ORF">IAA48_01345</name>
</gene>
<protein>
    <submittedName>
        <fullName evidence="1">Uncharacterized protein</fullName>
    </submittedName>
</protein>
<name>A0A9D1RCI2_9FIRM</name>